<name>A0ABW1J976_9PSEU</name>
<protein>
    <submittedName>
        <fullName evidence="1">Uncharacterized protein</fullName>
    </submittedName>
</protein>
<comment type="caution">
    <text evidence="1">The sequence shown here is derived from an EMBL/GenBank/DDBJ whole genome shotgun (WGS) entry which is preliminary data.</text>
</comment>
<dbReference type="EMBL" id="JBHSQW010000044">
    <property type="protein sequence ID" value="MFC5996920.1"/>
    <property type="molecule type" value="Genomic_DNA"/>
</dbReference>
<reference evidence="2" key="1">
    <citation type="journal article" date="2019" name="Int. J. Syst. Evol. Microbiol.">
        <title>The Global Catalogue of Microorganisms (GCM) 10K type strain sequencing project: providing services to taxonomists for standard genome sequencing and annotation.</title>
        <authorList>
            <consortium name="The Broad Institute Genomics Platform"/>
            <consortium name="The Broad Institute Genome Sequencing Center for Infectious Disease"/>
            <person name="Wu L."/>
            <person name="Ma J."/>
        </authorList>
    </citation>
    <scope>NUCLEOTIDE SEQUENCE [LARGE SCALE GENOMIC DNA]</scope>
    <source>
        <strain evidence="2">CCM 8391</strain>
    </source>
</reference>
<evidence type="ECO:0000313" key="1">
    <source>
        <dbReference type="EMBL" id="MFC5996920.1"/>
    </source>
</evidence>
<proteinExistence type="predicted"/>
<dbReference type="Proteomes" id="UP001596302">
    <property type="component" value="Unassembled WGS sequence"/>
</dbReference>
<gene>
    <name evidence="1" type="ORF">ACFQE5_22170</name>
</gene>
<dbReference type="RefSeq" id="WP_379587787.1">
    <property type="nucleotide sequence ID" value="NZ_JBHSQW010000044.1"/>
</dbReference>
<evidence type="ECO:0000313" key="2">
    <source>
        <dbReference type="Proteomes" id="UP001596302"/>
    </source>
</evidence>
<accession>A0ABW1J976</accession>
<sequence>MADSRTPHAAHTPHIADTSTWCTSCHEINLDCWCDEGELLPWPQYATRFGLPTDTTSEALDVEVDERPDEPAYVTAARYRGKALEHWNNADLRVRLLARADQLDGHPQGQHPRQVTS</sequence>
<keyword evidence="2" id="KW-1185">Reference proteome</keyword>
<organism evidence="1 2">
    <name type="scientific">Pseudonocardia hispaniensis</name>
    <dbReference type="NCBI Taxonomy" id="904933"/>
    <lineage>
        <taxon>Bacteria</taxon>
        <taxon>Bacillati</taxon>
        <taxon>Actinomycetota</taxon>
        <taxon>Actinomycetes</taxon>
        <taxon>Pseudonocardiales</taxon>
        <taxon>Pseudonocardiaceae</taxon>
        <taxon>Pseudonocardia</taxon>
    </lineage>
</organism>